<feature type="region of interest" description="Disordered" evidence="1">
    <location>
        <begin position="122"/>
        <end position="200"/>
    </location>
</feature>
<evidence type="ECO:0000313" key="4">
    <source>
        <dbReference type="Proteomes" id="UP000230002"/>
    </source>
</evidence>
<feature type="compositionally biased region" description="Polar residues" evidence="1">
    <location>
        <begin position="187"/>
        <end position="197"/>
    </location>
</feature>
<feature type="compositionally biased region" description="Low complexity" evidence="1">
    <location>
        <begin position="14"/>
        <end position="30"/>
    </location>
</feature>
<dbReference type="OrthoDB" id="2757965at2759"/>
<feature type="compositionally biased region" description="Low complexity" evidence="1">
    <location>
        <begin position="307"/>
        <end position="322"/>
    </location>
</feature>
<protein>
    <submittedName>
        <fullName evidence="3">Uncharacterized protein</fullName>
    </submittedName>
</protein>
<proteinExistence type="predicted"/>
<evidence type="ECO:0000256" key="1">
    <source>
        <dbReference type="SAM" id="MobiDB-lite"/>
    </source>
</evidence>
<feature type="compositionally biased region" description="Low complexity" evidence="1">
    <location>
        <begin position="487"/>
        <end position="506"/>
    </location>
</feature>
<evidence type="ECO:0000256" key="2">
    <source>
        <dbReference type="SAM" id="Phobius"/>
    </source>
</evidence>
<feature type="compositionally biased region" description="Polar residues" evidence="1">
    <location>
        <begin position="427"/>
        <end position="436"/>
    </location>
</feature>
<feature type="compositionally biased region" description="Low complexity" evidence="1">
    <location>
        <begin position="537"/>
        <end position="546"/>
    </location>
</feature>
<keyword evidence="2" id="KW-1133">Transmembrane helix</keyword>
<feature type="compositionally biased region" description="Low complexity" evidence="1">
    <location>
        <begin position="594"/>
        <end position="606"/>
    </location>
</feature>
<accession>A0A2G8RWC6</accession>
<name>A0A2G8RWC6_9APHY</name>
<feature type="compositionally biased region" description="Basic and acidic residues" evidence="1">
    <location>
        <begin position="154"/>
        <end position="169"/>
    </location>
</feature>
<dbReference type="EMBL" id="AYKW01000045">
    <property type="protein sequence ID" value="PIL25820.1"/>
    <property type="molecule type" value="Genomic_DNA"/>
</dbReference>
<dbReference type="Proteomes" id="UP000230002">
    <property type="component" value="Unassembled WGS sequence"/>
</dbReference>
<organism evidence="3 4">
    <name type="scientific">Ganoderma sinense ZZ0214-1</name>
    <dbReference type="NCBI Taxonomy" id="1077348"/>
    <lineage>
        <taxon>Eukaryota</taxon>
        <taxon>Fungi</taxon>
        <taxon>Dikarya</taxon>
        <taxon>Basidiomycota</taxon>
        <taxon>Agaricomycotina</taxon>
        <taxon>Agaricomycetes</taxon>
        <taxon>Polyporales</taxon>
        <taxon>Polyporaceae</taxon>
        <taxon>Ganoderma</taxon>
    </lineage>
</organism>
<keyword evidence="4" id="KW-1185">Reference proteome</keyword>
<evidence type="ECO:0000313" key="3">
    <source>
        <dbReference type="EMBL" id="PIL25820.1"/>
    </source>
</evidence>
<feature type="compositionally biased region" description="Polar residues" evidence="1">
    <location>
        <begin position="477"/>
        <end position="486"/>
    </location>
</feature>
<keyword evidence="2" id="KW-0472">Membrane</keyword>
<keyword evidence="2" id="KW-0812">Transmembrane</keyword>
<feature type="transmembrane region" description="Helical" evidence="2">
    <location>
        <begin position="92"/>
        <end position="116"/>
    </location>
</feature>
<feature type="region of interest" description="Disordered" evidence="1">
    <location>
        <begin position="294"/>
        <end position="645"/>
    </location>
</feature>
<feature type="compositionally biased region" description="Polar residues" evidence="1">
    <location>
        <begin position="623"/>
        <end position="639"/>
    </location>
</feature>
<feature type="region of interest" description="Disordered" evidence="1">
    <location>
        <begin position="1"/>
        <end position="36"/>
    </location>
</feature>
<sequence>MSNANTNLPLDSGSNTNPTDTTSTSPTDPNAGIAADPNVSAVGQQSATLQLSMAPATSTQPLANPDSSLGSGSSSGTHVGGFVNQSASYRNAIIIASAVSGTIGLILVSFVIWMVYRRRNRRKNGGESTSGGATRPASDSSWVGPRLNPGDSFNDGKLEAGDRGSKADSVESDTTLHGSALTHKKSSSFGTSRTFSPRPSLDKLKITTVPLVSQGPRMAIIPGSNRPSLEQLASQNLLTPLSPRVRRGPALRVESSGNFNSGIVVEQANPSPDIPLVTPVDAWRSPITDVNGNLFTLMPPPARRDSMASLSRQSSRASSRNSPVVDNEATEDTTPRKKAVFFANAKKRRHSRADSIDPFRKSAVSMKVRRKSVRASRTDVLASRGASYSSGGVVRRKSSRSSRASRAEPGSVPSTPGGRRRSRAPSVMSSRSQATVNEPRIFSRPLAPSIRGLPTDPRPPSSLSARRFESASEPFTFPSTSISTPRTAAPPVSRPSTPRTPRTPGGHARRPKASVPRTPTSLEDAHWRAVPLPEPPATATATGYPVTPRPLPIPATPQSASAIALGSRPRTPQSAIVVPPPSRPRTPQTAAVLSRPRTPQSSSNPTQTPPKTPRTARAELRLSQLSRTLSEVSRESGYSNMGKAF</sequence>
<dbReference type="AlphaFoldDB" id="A0A2G8RWC6"/>
<reference evidence="3 4" key="1">
    <citation type="journal article" date="2015" name="Sci. Rep.">
        <title>Chromosome-level genome map provides insights into diverse defense mechanisms in the medicinal fungus Ganoderma sinense.</title>
        <authorList>
            <person name="Zhu Y."/>
            <person name="Xu J."/>
            <person name="Sun C."/>
            <person name="Zhou S."/>
            <person name="Xu H."/>
            <person name="Nelson D.R."/>
            <person name="Qian J."/>
            <person name="Song J."/>
            <person name="Luo H."/>
            <person name="Xiang L."/>
            <person name="Li Y."/>
            <person name="Xu Z."/>
            <person name="Ji A."/>
            <person name="Wang L."/>
            <person name="Lu S."/>
            <person name="Hayward A."/>
            <person name="Sun W."/>
            <person name="Li X."/>
            <person name="Schwartz D.C."/>
            <person name="Wang Y."/>
            <person name="Chen S."/>
        </authorList>
    </citation>
    <scope>NUCLEOTIDE SEQUENCE [LARGE SCALE GENOMIC DNA]</scope>
    <source>
        <strain evidence="3 4">ZZ0214-1</strain>
    </source>
</reference>
<feature type="compositionally biased region" description="Polar residues" evidence="1">
    <location>
        <begin position="1"/>
        <end position="13"/>
    </location>
</feature>
<dbReference type="STRING" id="1077348.A0A2G8RWC6"/>
<gene>
    <name evidence="3" type="ORF">GSI_11573</name>
</gene>
<feature type="compositionally biased region" description="Polar residues" evidence="1">
    <location>
        <begin position="126"/>
        <end position="141"/>
    </location>
</feature>
<comment type="caution">
    <text evidence="3">The sequence shown here is derived from an EMBL/GenBank/DDBJ whole genome shotgun (WGS) entry which is preliminary data.</text>
</comment>